<reference evidence="1" key="2">
    <citation type="submission" date="2023-02" db="EMBL/GenBank/DDBJ databases">
        <authorList>
            <person name="Sun Q."/>
            <person name="Mori K."/>
        </authorList>
    </citation>
    <scope>NUCLEOTIDE SEQUENCE</scope>
    <source>
        <strain evidence="1">NBRC 112290</strain>
    </source>
</reference>
<dbReference type="AlphaFoldDB" id="A0AA38CTR9"/>
<evidence type="ECO:0000313" key="2">
    <source>
        <dbReference type="Proteomes" id="UP001157161"/>
    </source>
</evidence>
<dbReference type="EMBL" id="BSUM01000001">
    <property type="protein sequence ID" value="GMA32082.1"/>
    <property type="molecule type" value="Genomic_DNA"/>
</dbReference>
<accession>A0AA38CTR9</accession>
<name>A0AA38CTR9_9MICO</name>
<comment type="caution">
    <text evidence="1">The sequence shown here is derived from an EMBL/GenBank/DDBJ whole genome shotgun (WGS) entry which is preliminary data.</text>
</comment>
<proteinExistence type="predicted"/>
<keyword evidence="2" id="KW-1185">Reference proteome</keyword>
<sequence>MGPGSKAGGPTYVAQLGRWVDGDGGAARAARALLGDAEIDLSAVGEADDAWAEAATAGRDDAGLPAEENRLRYVPVPSVTVRVAPGAARWDVLRVLNGAVGALGVADVRVSVAPEGGGGGGGGGAVHAAGGAPAGFLPWVVESDAAFADRVRAGEMERVRWIGPVGGGGAGRELWEASIAAGVTVLDAPVVAAPAVELLTLMREQAISRTRHRFGHLTE</sequence>
<gene>
    <name evidence="1" type="ORF">GCM10025875_20740</name>
</gene>
<protein>
    <submittedName>
        <fullName evidence="1">Uncharacterized protein</fullName>
    </submittedName>
</protein>
<evidence type="ECO:0000313" key="1">
    <source>
        <dbReference type="EMBL" id="GMA32082.1"/>
    </source>
</evidence>
<dbReference type="Proteomes" id="UP001157161">
    <property type="component" value="Unassembled WGS sequence"/>
</dbReference>
<reference evidence="1" key="1">
    <citation type="journal article" date="2014" name="Int. J. Syst. Evol. Microbiol.">
        <title>Complete genome sequence of Corynebacterium casei LMG S-19264T (=DSM 44701T), isolated from a smear-ripened cheese.</title>
        <authorList>
            <consortium name="US DOE Joint Genome Institute (JGI-PGF)"/>
            <person name="Walter F."/>
            <person name="Albersmeier A."/>
            <person name="Kalinowski J."/>
            <person name="Ruckert C."/>
        </authorList>
    </citation>
    <scope>NUCLEOTIDE SEQUENCE</scope>
    <source>
        <strain evidence="1">NBRC 112290</strain>
    </source>
</reference>
<organism evidence="1 2">
    <name type="scientific">Litorihabitans aurantiacus</name>
    <dbReference type="NCBI Taxonomy" id="1930061"/>
    <lineage>
        <taxon>Bacteria</taxon>
        <taxon>Bacillati</taxon>
        <taxon>Actinomycetota</taxon>
        <taxon>Actinomycetes</taxon>
        <taxon>Micrococcales</taxon>
        <taxon>Beutenbergiaceae</taxon>
        <taxon>Litorihabitans</taxon>
    </lineage>
</organism>